<reference evidence="2 3" key="1">
    <citation type="submission" date="2018-03" db="EMBL/GenBank/DDBJ databases">
        <title>Draft genome sequence of Rohu Carp (Labeo rohita).</title>
        <authorList>
            <person name="Das P."/>
            <person name="Kushwaha B."/>
            <person name="Joshi C.G."/>
            <person name="Kumar D."/>
            <person name="Nagpure N.S."/>
            <person name="Sahoo L."/>
            <person name="Das S.P."/>
            <person name="Bit A."/>
            <person name="Patnaik S."/>
            <person name="Meher P.K."/>
            <person name="Jayasankar P."/>
            <person name="Koringa P.G."/>
            <person name="Patel N.V."/>
            <person name="Hinsu A.T."/>
            <person name="Kumar R."/>
            <person name="Pandey M."/>
            <person name="Agarwal S."/>
            <person name="Srivastava S."/>
            <person name="Singh M."/>
            <person name="Iquebal M.A."/>
            <person name="Jaiswal S."/>
            <person name="Angadi U.B."/>
            <person name="Kumar N."/>
            <person name="Raza M."/>
            <person name="Shah T.M."/>
            <person name="Rai A."/>
            <person name="Jena J.K."/>
        </authorList>
    </citation>
    <scope>NUCLEOTIDE SEQUENCE [LARGE SCALE GENOMIC DNA]</scope>
    <source>
        <strain evidence="2">DASCIFA01</strain>
        <tissue evidence="2">Testis</tissue>
    </source>
</reference>
<dbReference type="EMBL" id="QBIY01011748">
    <property type="protein sequence ID" value="RXN29645.1"/>
    <property type="molecule type" value="Genomic_DNA"/>
</dbReference>
<evidence type="ECO:0000256" key="1">
    <source>
        <dbReference type="SAM" id="MobiDB-lite"/>
    </source>
</evidence>
<dbReference type="Proteomes" id="UP000290572">
    <property type="component" value="Unassembled WGS sequence"/>
</dbReference>
<keyword evidence="3" id="KW-1185">Reference proteome</keyword>
<feature type="region of interest" description="Disordered" evidence="1">
    <location>
        <begin position="1"/>
        <end position="46"/>
    </location>
</feature>
<accession>A0A498NF32</accession>
<proteinExistence type="predicted"/>
<dbReference type="AlphaFoldDB" id="A0A498NF32"/>
<gene>
    <name evidence="2" type="ORF">ROHU_018231</name>
</gene>
<feature type="compositionally biased region" description="Polar residues" evidence="1">
    <location>
        <begin position="9"/>
        <end position="26"/>
    </location>
</feature>
<feature type="compositionally biased region" description="Basic and acidic residues" evidence="1">
    <location>
        <begin position="83"/>
        <end position="99"/>
    </location>
</feature>
<feature type="region of interest" description="Disordered" evidence="1">
    <location>
        <begin position="81"/>
        <end position="122"/>
    </location>
</feature>
<evidence type="ECO:0000313" key="3">
    <source>
        <dbReference type="Proteomes" id="UP000290572"/>
    </source>
</evidence>
<comment type="caution">
    <text evidence="2">The sequence shown here is derived from an EMBL/GenBank/DDBJ whole genome shotgun (WGS) entry which is preliminary data.</text>
</comment>
<evidence type="ECO:0000313" key="2">
    <source>
        <dbReference type="EMBL" id="RXN29645.1"/>
    </source>
</evidence>
<organism evidence="2 3">
    <name type="scientific">Labeo rohita</name>
    <name type="common">Indian major carp</name>
    <name type="synonym">Cyprinus rohita</name>
    <dbReference type="NCBI Taxonomy" id="84645"/>
    <lineage>
        <taxon>Eukaryota</taxon>
        <taxon>Metazoa</taxon>
        <taxon>Chordata</taxon>
        <taxon>Craniata</taxon>
        <taxon>Vertebrata</taxon>
        <taxon>Euteleostomi</taxon>
        <taxon>Actinopterygii</taxon>
        <taxon>Neopterygii</taxon>
        <taxon>Teleostei</taxon>
        <taxon>Ostariophysi</taxon>
        <taxon>Cypriniformes</taxon>
        <taxon>Cyprinidae</taxon>
        <taxon>Labeoninae</taxon>
        <taxon>Labeonini</taxon>
        <taxon>Labeo</taxon>
    </lineage>
</organism>
<name>A0A498NF32_LABRO</name>
<protein>
    <submittedName>
        <fullName evidence="2">Uncharacterized protein</fullName>
    </submittedName>
</protein>
<sequence length="143" mass="15803">MGACGENAAANSDTGVPSLSHVSQKRSGPEATAKSDARITAINRLPNPAITSAERCKRQYKREAQTRSVLIHLSGSTAYGRTPRAEVKESLKDDAKENIRANGVYREQQAASKARPLPRKQTATDELLRVTWKEERKTEMIRL</sequence>